<dbReference type="RefSeq" id="WP_154608549.1">
    <property type="nucleotide sequence ID" value="NZ_CP072115.1"/>
</dbReference>
<gene>
    <name evidence="2" type="ORF">GGG87_06165</name>
    <name evidence="3" type="ORF">GGH11_06860</name>
</gene>
<accession>A0A6I4RFN9</accession>
<evidence type="ECO:0000313" key="5">
    <source>
        <dbReference type="Proteomes" id="UP000435423"/>
    </source>
</evidence>
<comment type="caution">
    <text evidence="3">The sequence shown here is derived from an EMBL/GenBank/DDBJ whole genome shotgun (WGS) entry which is preliminary data.</text>
</comment>
<name>A0A6I4RFN9_9STRE</name>
<protein>
    <submittedName>
        <fullName evidence="3">Uncharacterized protein</fullName>
    </submittedName>
</protein>
<feature type="transmembrane region" description="Helical" evidence="1">
    <location>
        <begin position="445"/>
        <end position="465"/>
    </location>
</feature>
<keyword evidence="1" id="KW-1133">Transmembrane helix</keyword>
<keyword evidence="4" id="KW-1185">Reference proteome</keyword>
<evidence type="ECO:0000313" key="3">
    <source>
        <dbReference type="EMBL" id="MWV56690.1"/>
    </source>
</evidence>
<evidence type="ECO:0000313" key="4">
    <source>
        <dbReference type="Proteomes" id="UP000435060"/>
    </source>
</evidence>
<dbReference type="Proteomes" id="UP000435423">
    <property type="component" value="Unassembled WGS sequence"/>
</dbReference>
<sequence>MVKSAYSYHVFILPFLLKGINKGAITTKLTRQNWERIQVMGELPYLREDETIHYAHHFYFNKEAKELIHSPVVEGKETDEFSYLVENYIYKPTSEKEYYYRISYFASDAVATSSLHFFDLKVDYILLRYLPDLDMAYLVFSLENHTYTSLKEVGYINQYGRRIFTPFLNENVTYSEAPNNLQLLEKNQLSHAPEESDYLKTYNIMDAPRELLMDFFQLSKEAIFPQCPQDMSIYLDTIIDDRMFVHSLIGNQQLESLIQAASEVENLSTQQMQDLYSLAFVDKDAATCRSKSMLQSILEQTVYPRWAEYKSLYLVTQHSFIYLSDGQQPLFLTQYFLSEYLDMVLIVLSQRTGILKYSHDAGNNVRSSVGSILKLQENYIIFKNQFLLPEISAQEQAIDLYHLLQNALYIEKYSDLLDSQLSSLHDISQTKEAIRQKKNDDDLNYIVLFLTGVSLLPILPLEHVLWKQVSFLGDIKLIHLFSIITMILFGIIFYIRKKILSR</sequence>
<evidence type="ECO:0000256" key="1">
    <source>
        <dbReference type="SAM" id="Phobius"/>
    </source>
</evidence>
<dbReference type="EMBL" id="WUBJ01000007">
    <property type="protein sequence ID" value="MWV56690.1"/>
    <property type="molecule type" value="Genomic_DNA"/>
</dbReference>
<reference evidence="2 4" key="2">
    <citation type="submission" date="2019-11" db="EMBL/GenBank/DDBJ databases">
        <title>Streptococcis sp. isolated from the respiratory tract of Marmot.</title>
        <authorList>
            <person name="Zhang G."/>
        </authorList>
    </citation>
    <scope>NUCLEOTIDE SEQUENCE [LARGE SCALE GENOMIC DNA]</scope>
    <source>
        <strain evidence="4">zg-86</strain>
        <strain evidence="2">Zg-86</strain>
    </source>
</reference>
<evidence type="ECO:0000313" key="2">
    <source>
        <dbReference type="EMBL" id="MTB64576.1"/>
    </source>
</evidence>
<organism evidence="3 5">
    <name type="scientific">Streptococcus zhangguiae</name>
    <dbReference type="NCBI Taxonomy" id="2664091"/>
    <lineage>
        <taxon>Bacteria</taxon>
        <taxon>Bacillati</taxon>
        <taxon>Bacillota</taxon>
        <taxon>Bacilli</taxon>
        <taxon>Lactobacillales</taxon>
        <taxon>Streptococcaceae</taxon>
        <taxon>Streptococcus</taxon>
    </lineage>
</organism>
<keyword evidence="1" id="KW-0812">Transmembrane</keyword>
<dbReference type="EMBL" id="WLCG01000008">
    <property type="protein sequence ID" value="MTB64576.1"/>
    <property type="molecule type" value="Genomic_DNA"/>
</dbReference>
<keyword evidence="1" id="KW-0472">Membrane</keyword>
<feature type="transmembrane region" description="Helical" evidence="1">
    <location>
        <begin position="477"/>
        <end position="495"/>
    </location>
</feature>
<reference evidence="3 5" key="1">
    <citation type="submission" date="2019-10" db="EMBL/GenBank/DDBJ databases">
        <title>Streptococcis sp, isolated from the respiratory tract of Marmot.</title>
        <authorList>
            <person name="Zhang G."/>
        </authorList>
    </citation>
    <scope>NUCLEOTIDE SEQUENCE [LARGE SCALE GENOMIC DNA]</scope>
    <source>
        <strain evidence="3">Zg-70</strain>
        <strain evidence="5">zg-70</strain>
    </source>
</reference>
<dbReference type="Proteomes" id="UP000435060">
    <property type="component" value="Unassembled WGS sequence"/>
</dbReference>
<proteinExistence type="predicted"/>
<dbReference type="AlphaFoldDB" id="A0A6I4RFN9"/>